<evidence type="ECO:0000256" key="2">
    <source>
        <dbReference type="SAM" id="Phobius"/>
    </source>
</evidence>
<protein>
    <recommendedName>
        <fullName evidence="5">Secreted protein</fullName>
    </recommendedName>
</protein>
<evidence type="ECO:0000313" key="3">
    <source>
        <dbReference type="EMBL" id="MBB4889425.1"/>
    </source>
</evidence>
<proteinExistence type="predicted"/>
<dbReference type="EMBL" id="JACHJG010000013">
    <property type="protein sequence ID" value="MBB4889425.1"/>
    <property type="molecule type" value="Genomic_DNA"/>
</dbReference>
<evidence type="ECO:0000256" key="1">
    <source>
        <dbReference type="SAM" id="MobiDB-lite"/>
    </source>
</evidence>
<dbReference type="AlphaFoldDB" id="A0A7W7LFS3"/>
<evidence type="ECO:0008006" key="5">
    <source>
        <dbReference type="Google" id="ProtNLM"/>
    </source>
</evidence>
<keyword evidence="4" id="KW-1185">Reference proteome</keyword>
<evidence type="ECO:0000313" key="4">
    <source>
        <dbReference type="Proteomes" id="UP000556436"/>
    </source>
</evidence>
<keyword evidence="2" id="KW-0472">Membrane</keyword>
<organism evidence="3 4">
    <name type="scientific">Streptomyces netropsis</name>
    <name type="common">Streptoverticillium netropsis</name>
    <dbReference type="NCBI Taxonomy" id="55404"/>
    <lineage>
        <taxon>Bacteria</taxon>
        <taxon>Bacillati</taxon>
        <taxon>Actinomycetota</taxon>
        <taxon>Actinomycetes</taxon>
        <taxon>Kitasatosporales</taxon>
        <taxon>Streptomycetaceae</taxon>
        <taxon>Streptomyces</taxon>
    </lineage>
</organism>
<keyword evidence="2" id="KW-1133">Transmembrane helix</keyword>
<accession>A0A7W7LFS3</accession>
<feature type="region of interest" description="Disordered" evidence="1">
    <location>
        <begin position="173"/>
        <end position="209"/>
    </location>
</feature>
<keyword evidence="2" id="KW-0812">Transmembrane</keyword>
<comment type="caution">
    <text evidence="3">The sequence shown here is derived from an EMBL/GenBank/DDBJ whole genome shotgun (WGS) entry which is preliminary data.</text>
</comment>
<dbReference type="RefSeq" id="WP_184737847.1">
    <property type="nucleotide sequence ID" value="NZ_BMRW01000012.1"/>
</dbReference>
<feature type="transmembrane region" description="Helical" evidence="2">
    <location>
        <begin position="6"/>
        <end position="24"/>
    </location>
</feature>
<gene>
    <name evidence="3" type="ORF">FHS38_005500</name>
</gene>
<dbReference type="Proteomes" id="UP000556436">
    <property type="component" value="Unassembled WGS sequence"/>
</dbReference>
<feature type="compositionally biased region" description="Basic and acidic residues" evidence="1">
    <location>
        <begin position="173"/>
        <end position="182"/>
    </location>
</feature>
<reference evidence="3 4" key="1">
    <citation type="submission" date="2020-08" db="EMBL/GenBank/DDBJ databases">
        <title>Genomic Encyclopedia of Type Strains, Phase III (KMG-III): the genomes of soil and plant-associated and newly described type strains.</title>
        <authorList>
            <person name="Whitman W."/>
        </authorList>
    </citation>
    <scope>NUCLEOTIDE SEQUENCE [LARGE SCALE GENOMIC DNA]</scope>
    <source>
        <strain evidence="3 4">CECT 3265</strain>
    </source>
</reference>
<name>A0A7W7LFS3_STRNE</name>
<sequence length="209" mass="23254">MSAVVIIASIVVAVMAVAAALFIGRGRARGGHGLKRRFGLEYDRAVARHDGNTEAAERELGERLQRHGSLKEQPMPPETRERYLVLWARIQERFVDAPREAAAEADALLARLAEDRGFPGGERFEEQLAALSVHHAGQVHGYRRVHMAVRGKAGTEETREALVEARDLFDELVARRPDNSERRRPHSPDQSTGDRSHAPRALGRRHAKG</sequence>